<name>A0A848IKB9_9BURK</name>
<evidence type="ECO:0000256" key="8">
    <source>
        <dbReference type="RuleBase" id="RU364100"/>
    </source>
</evidence>
<evidence type="ECO:0000313" key="10">
    <source>
        <dbReference type="EMBL" id="NMM01563.1"/>
    </source>
</evidence>
<keyword evidence="6" id="KW-0238">DNA-binding</keyword>
<dbReference type="GO" id="GO:0006508">
    <property type="term" value="P:proteolysis"/>
    <property type="evidence" value="ECO:0007669"/>
    <property type="project" value="UniProtKB-KW"/>
</dbReference>
<protein>
    <recommendedName>
        <fullName evidence="8">Abasic site processing protein</fullName>
        <ecNumber evidence="8">3.4.-.-</ecNumber>
    </recommendedName>
</protein>
<evidence type="ECO:0000256" key="3">
    <source>
        <dbReference type="ARBA" id="ARBA00022763"/>
    </source>
</evidence>
<dbReference type="GO" id="GO:0008233">
    <property type="term" value="F:peptidase activity"/>
    <property type="evidence" value="ECO:0007669"/>
    <property type="project" value="UniProtKB-KW"/>
</dbReference>
<dbReference type="PANTHER" id="PTHR13604">
    <property type="entry name" value="DC12-RELATED"/>
    <property type="match status" value="1"/>
</dbReference>
<evidence type="ECO:0000256" key="4">
    <source>
        <dbReference type="ARBA" id="ARBA00022801"/>
    </source>
</evidence>
<dbReference type="EMBL" id="JABBGJ010000031">
    <property type="protein sequence ID" value="NMM01563.1"/>
    <property type="molecule type" value="Genomic_DNA"/>
</dbReference>
<evidence type="ECO:0000256" key="2">
    <source>
        <dbReference type="ARBA" id="ARBA00022670"/>
    </source>
</evidence>
<proteinExistence type="inferred from homology"/>
<evidence type="ECO:0000256" key="6">
    <source>
        <dbReference type="ARBA" id="ARBA00023125"/>
    </source>
</evidence>
<keyword evidence="5" id="KW-0190">Covalent protein-DNA linkage</keyword>
<sequence length="244" mass="27108">MCGRYSRGQKDLFYLEPLMSDADDPRFRERAEMFRPSWNVSPGTKQPILKPDGPHLEVWGFRPPWAVARKVPMMVNARLDKASTSTWKALFRSGRCLVPADGWYEWLAVGKRKQPYFIQSNDGPPIFFAGLSSVKPETPDAPPTEHSGVVDGFVIVTDAAAGGMLDVHDRRPLVLTVEEARVWLDPDTTFEEAVHLANNARKVSEDFHWFPVTPNVNKSGGGNDSPVFNEPIAGDEPASNCAPC</sequence>
<gene>
    <name evidence="10" type="ORF">HHL24_26950</name>
</gene>
<keyword evidence="4 8" id="KW-0378">Hydrolase</keyword>
<keyword evidence="11" id="KW-1185">Reference proteome</keyword>
<dbReference type="SUPFAM" id="SSF143081">
    <property type="entry name" value="BB1717-like"/>
    <property type="match status" value="1"/>
</dbReference>
<organism evidence="10 11">
    <name type="scientific">Paraburkholderia polaris</name>
    <dbReference type="NCBI Taxonomy" id="2728848"/>
    <lineage>
        <taxon>Bacteria</taxon>
        <taxon>Pseudomonadati</taxon>
        <taxon>Pseudomonadota</taxon>
        <taxon>Betaproteobacteria</taxon>
        <taxon>Burkholderiales</taxon>
        <taxon>Burkholderiaceae</taxon>
        <taxon>Paraburkholderia</taxon>
    </lineage>
</organism>
<keyword evidence="2 8" id="KW-0645">Protease</keyword>
<comment type="caution">
    <text evidence="10">The sequence shown here is derived from an EMBL/GenBank/DDBJ whole genome shotgun (WGS) entry which is preliminary data.</text>
</comment>
<keyword evidence="3" id="KW-0227">DNA damage</keyword>
<dbReference type="Proteomes" id="UP000544134">
    <property type="component" value="Unassembled WGS sequence"/>
</dbReference>
<reference evidence="10 11" key="1">
    <citation type="submission" date="2020-04" db="EMBL/GenBank/DDBJ databases">
        <title>Paraburkholderia sp. RP-4-7 isolated from soil.</title>
        <authorList>
            <person name="Dahal R.H."/>
        </authorList>
    </citation>
    <scope>NUCLEOTIDE SEQUENCE [LARGE SCALE GENOMIC DNA]</scope>
    <source>
        <strain evidence="10 11">RP-4-7</strain>
    </source>
</reference>
<dbReference type="RefSeq" id="WP_169488391.1">
    <property type="nucleotide sequence ID" value="NZ_JABBGJ010000031.1"/>
</dbReference>
<dbReference type="PANTHER" id="PTHR13604:SF0">
    <property type="entry name" value="ABASIC SITE PROCESSING PROTEIN HMCES"/>
    <property type="match status" value="1"/>
</dbReference>
<evidence type="ECO:0000256" key="9">
    <source>
        <dbReference type="SAM" id="MobiDB-lite"/>
    </source>
</evidence>
<dbReference type="Gene3D" id="3.90.1680.10">
    <property type="entry name" value="SOS response associated peptidase-like"/>
    <property type="match status" value="1"/>
</dbReference>
<accession>A0A848IKB9</accession>
<dbReference type="Pfam" id="PF02586">
    <property type="entry name" value="SRAP"/>
    <property type="match status" value="1"/>
</dbReference>
<evidence type="ECO:0000256" key="7">
    <source>
        <dbReference type="ARBA" id="ARBA00023239"/>
    </source>
</evidence>
<evidence type="ECO:0000313" key="11">
    <source>
        <dbReference type="Proteomes" id="UP000544134"/>
    </source>
</evidence>
<dbReference type="GO" id="GO:0003697">
    <property type="term" value="F:single-stranded DNA binding"/>
    <property type="evidence" value="ECO:0007669"/>
    <property type="project" value="InterPro"/>
</dbReference>
<dbReference type="AlphaFoldDB" id="A0A848IKB9"/>
<keyword evidence="7" id="KW-0456">Lyase</keyword>
<dbReference type="InterPro" id="IPR003738">
    <property type="entry name" value="SRAP"/>
</dbReference>
<dbReference type="InterPro" id="IPR036590">
    <property type="entry name" value="SRAP-like"/>
</dbReference>
<evidence type="ECO:0000256" key="1">
    <source>
        <dbReference type="ARBA" id="ARBA00008136"/>
    </source>
</evidence>
<dbReference type="EC" id="3.4.-.-" evidence="8"/>
<dbReference type="GO" id="GO:0106300">
    <property type="term" value="P:protein-DNA covalent cross-linking repair"/>
    <property type="evidence" value="ECO:0007669"/>
    <property type="project" value="InterPro"/>
</dbReference>
<evidence type="ECO:0000256" key="5">
    <source>
        <dbReference type="ARBA" id="ARBA00023124"/>
    </source>
</evidence>
<dbReference type="GO" id="GO:0016829">
    <property type="term" value="F:lyase activity"/>
    <property type="evidence" value="ECO:0007669"/>
    <property type="project" value="UniProtKB-KW"/>
</dbReference>
<feature type="region of interest" description="Disordered" evidence="9">
    <location>
        <begin position="218"/>
        <end position="244"/>
    </location>
</feature>
<comment type="similarity">
    <text evidence="1 8">Belongs to the SOS response-associated peptidase family.</text>
</comment>